<dbReference type="Gramene" id="ONIVA06G16370.1">
    <property type="protein sequence ID" value="ONIVA06G16370.1"/>
    <property type="gene ID" value="ONIVA06G16370"/>
</dbReference>
<dbReference type="Proteomes" id="UP000006591">
    <property type="component" value="Chromosome 6"/>
</dbReference>
<reference evidence="3" key="1">
    <citation type="submission" date="2015-04" db="UniProtKB">
        <authorList>
            <consortium name="EnsemblPlants"/>
        </authorList>
    </citation>
    <scope>IDENTIFICATION</scope>
    <source>
        <strain evidence="3">SL10</strain>
    </source>
</reference>
<dbReference type="InterPro" id="IPR050528">
    <property type="entry name" value="L-type_Lectin-RKs"/>
</dbReference>
<dbReference type="EnsemblPlants" id="ONIVA06G16370.1">
    <property type="protein sequence ID" value="ONIVA06G16370.1"/>
    <property type="gene ID" value="ONIVA06G16370"/>
</dbReference>
<evidence type="ECO:0000313" key="3">
    <source>
        <dbReference type="EnsemblPlants" id="ONIVA06G16370.1"/>
    </source>
</evidence>
<evidence type="ECO:0000256" key="1">
    <source>
        <dbReference type="ARBA" id="ARBA00022741"/>
    </source>
</evidence>
<keyword evidence="2" id="KW-0067">ATP-binding</keyword>
<proteinExistence type="predicted"/>
<sequence length="205" mass="22767">MVHFRRRHGSGGPLPCLRKLIWAAWENHFSRSARNVKPGDFGLARLVDNEAERRTTHVVAGTVGYIVDPEFVKQPRTLRRVGRVQLRRGASSSRRSPALLSFVRGTNDRGSVLDAADERLNGEFDERQMERVLVTGLWCACHDATRRPSVAQAVEALRSVGAELPVLGPARTGAERSLLVELRAYGDLSVEFSTAYPTASVPYFQ</sequence>
<dbReference type="HOGENOM" id="CLU_1417211_0_0_1"/>
<dbReference type="STRING" id="4536.A0A0E0HQD8"/>
<evidence type="ECO:0000313" key="4">
    <source>
        <dbReference type="Proteomes" id="UP000006591"/>
    </source>
</evidence>
<dbReference type="GO" id="GO:0005524">
    <property type="term" value="F:ATP binding"/>
    <property type="evidence" value="ECO:0007669"/>
    <property type="project" value="UniProtKB-KW"/>
</dbReference>
<dbReference type="PANTHER" id="PTHR27007">
    <property type="match status" value="1"/>
</dbReference>
<dbReference type="InterPro" id="IPR011009">
    <property type="entry name" value="Kinase-like_dom_sf"/>
</dbReference>
<evidence type="ECO:0008006" key="5">
    <source>
        <dbReference type="Google" id="ProtNLM"/>
    </source>
</evidence>
<keyword evidence="1" id="KW-0547">Nucleotide-binding</keyword>
<accession>A0A0E0HQD8</accession>
<dbReference type="AlphaFoldDB" id="A0A0E0HQD8"/>
<keyword evidence="4" id="KW-1185">Reference proteome</keyword>
<dbReference type="OMA" id="CACHDAT"/>
<reference evidence="3" key="2">
    <citation type="submission" date="2018-04" db="EMBL/GenBank/DDBJ databases">
        <title>OnivRS2 (Oryza nivara Reference Sequence Version 2).</title>
        <authorList>
            <person name="Zhang J."/>
            <person name="Kudrna D."/>
            <person name="Lee S."/>
            <person name="Talag J."/>
            <person name="Rajasekar S."/>
            <person name="Welchert J."/>
            <person name="Hsing Y.-I."/>
            <person name="Wing R.A."/>
        </authorList>
    </citation>
    <scope>NUCLEOTIDE SEQUENCE [LARGE SCALE GENOMIC DNA]</scope>
    <source>
        <strain evidence="3">SL10</strain>
    </source>
</reference>
<dbReference type="Gene3D" id="1.10.510.10">
    <property type="entry name" value="Transferase(Phosphotransferase) domain 1"/>
    <property type="match status" value="1"/>
</dbReference>
<organism evidence="3">
    <name type="scientific">Oryza nivara</name>
    <name type="common">Indian wild rice</name>
    <name type="synonym">Oryza sativa f. spontanea</name>
    <dbReference type="NCBI Taxonomy" id="4536"/>
    <lineage>
        <taxon>Eukaryota</taxon>
        <taxon>Viridiplantae</taxon>
        <taxon>Streptophyta</taxon>
        <taxon>Embryophyta</taxon>
        <taxon>Tracheophyta</taxon>
        <taxon>Spermatophyta</taxon>
        <taxon>Magnoliopsida</taxon>
        <taxon>Liliopsida</taxon>
        <taxon>Poales</taxon>
        <taxon>Poaceae</taxon>
        <taxon>BOP clade</taxon>
        <taxon>Oryzoideae</taxon>
        <taxon>Oryzeae</taxon>
        <taxon>Oryzinae</taxon>
        <taxon>Oryza</taxon>
    </lineage>
</organism>
<name>A0A0E0HQD8_ORYNI</name>
<dbReference type="SUPFAM" id="SSF56112">
    <property type="entry name" value="Protein kinase-like (PK-like)"/>
    <property type="match status" value="1"/>
</dbReference>
<protein>
    <recommendedName>
        <fullName evidence="5">Protein kinase domain-containing protein</fullName>
    </recommendedName>
</protein>
<evidence type="ECO:0000256" key="2">
    <source>
        <dbReference type="ARBA" id="ARBA00022840"/>
    </source>
</evidence>